<name>A0ABV8T3D6_9GAMM</name>
<evidence type="ECO:0000259" key="1">
    <source>
        <dbReference type="Pfam" id="PF05118"/>
    </source>
</evidence>
<protein>
    <submittedName>
        <fullName evidence="2">Aspartyl/asparaginyl beta-hydroxylase domain-containing protein</fullName>
    </submittedName>
</protein>
<dbReference type="SUPFAM" id="SSF51197">
    <property type="entry name" value="Clavaminate synthase-like"/>
    <property type="match status" value="1"/>
</dbReference>
<feature type="domain" description="Aspartyl/asparaginy/proline hydroxylase" evidence="1">
    <location>
        <begin position="39"/>
        <end position="176"/>
    </location>
</feature>
<dbReference type="Pfam" id="PF05118">
    <property type="entry name" value="Asp_Arg_Hydrox"/>
    <property type="match status" value="1"/>
</dbReference>
<dbReference type="Proteomes" id="UP001595904">
    <property type="component" value="Unassembled WGS sequence"/>
</dbReference>
<dbReference type="InterPro" id="IPR027443">
    <property type="entry name" value="IPNS-like_sf"/>
</dbReference>
<evidence type="ECO:0000313" key="2">
    <source>
        <dbReference type="EMBL" id="MFC4312909.1"/>
    </source>
</evidence>
<evidence type="ECO:0000313" key="3">
    <source>
        <dbReference type="Proteomes" id="UP001595904"/>
    </source>
</evidence>
<dbReference type="Gene3D" id="2.60.120.330">
    <property type="entry name" value="B-lactam Antibiotic, Isopenicillin N Synthase, Chain"/>
    <property type="match status" value="1"/>
</dbReference>
<sequence>MLIGEPTSPLGEYDCTELTRRVLSVEEAQWHQDARRQQSYDVHAQTQSLILLFCSGWPKISITRANGWDLLADVAVPVMDRIIADHYATGGEVLRAMMTRLPPGGRIARHRDSHPSFAIAHRIHVPLQTNPQVEFIVGNEIVPPRAHFAFELNNRVEHQVINRGAEPRIHFIFDYAPPQTQS</sequence>
<reference evidence="3" key="1">
    <citation type="journal article" date="2019" name="Int. J. Syst. Evol. Microbiol.">
        <title>The Global Catalogue of Microorganisms (GCM) 10K type strain sequencing project: providing services to taxonomists for standard genome sequencing and annotation.</title>
        <authorList>
            <consortium name="The Broad Institute Genomics Platform"/>
            <consortium name="The Broad Institute Genome Sequencing Center for Infectious Disease"/>
            <person name="Wu L."/>
            <person name="Ma J."/>
        </authorList>
    </citation>
    <scope>NUCLEOTIDE SEQUENCE [LARGE SCALE GENOMIC DNA]</scope>
    <source>
        <strain evidence="3">CGMCC 1.10759</strain>
    </source>
</reference>
<dbReference type="InterPro" id="IPR007803">
    <property type="entry name" value="Asp/Arg/Pro-Hydrxlase"/>
</dbReference>
<organism evidence="2 3">
    <name type="scientific">Steroidobacter flavus</name>
    <dbReference type="NCBI Taxonomy" id="1842136"/>
    <lineage>
        <taxon>Bacteria</taxon>
        <taxon>Pseudomonadati</taxon>
        <taxon>Pseudomonadota</taxon>
        <taxon>Gammaproteobacteria</taxon>
        <taxon>Steroidobacterales</taxon>
        <taxon>Steroidobacteraceae</taxon>
        <taxon>Steroidobacter</taxon>
    </lineage>
</organism>
<gene>
    <name evidence="2" type="ORF">ACFPN2_27745</name>
</gene>
<proteinExistence type="predicted"/>
<dbReference type="RefSeq" id="WP_380602708.1">
    <property type="nucleotide sequence ID" value="NZ_JBHSDU010000014.1"/>
</dbReference>
<dbReference type="EMBL" id="JBHSDU010000014">
    <property type="protein sequence ID" value="MFC4312909.1"/>
    <property type="molecule type" value="Genomic_DNA"/>
</dbReference>
<comment type="caution">
    <text evidence="2">The sequence shown here is derived from an EMBL/GenBank/DDBJ whole genome shotgun (WGS) entry which is preliminary data.</text>
</comment>
<accession>A0ABV8T3D6</accession>
<keyword evidence="3" id="KW-1185">Reference proteome</keyword>